<evidence type="ECO:0000259" key="1">
    <source>
        <dbReference type="SMART" id="SM00966"/>
    </source>
</evidence>
<dbReference type="InterPro" id="IPR037914">
    <property type="entry name" value="SpoVT-AbrB_sf"/>
</dbReference>
<organism evidence="2 3">
    <name type="scientific">Loigolactobacillus zhaoyuanensis</name>
    <dbReference type="NCBI Taxonomy" id="2486017"/>
    <lineage>
        <taxon>Bacteria</taxon>
        <taxon>Bacillati</taxon>
        <taxon>Bacillota</taxon>
        <taxon>Bacilli</taxon>
        <taxon>Lactobacillales</taxon>
        <taxon>Lactobacillaceae</taxon>
        <taxon>Loigolactobacillus</taxon>
    </lineage>
</organism>
<reference evidence="2 3" key="1">
    <citation type="submission" date="2024-08" db="EMBL/GenBank/DDBJ databases">
        <authorList>
            <person name="Arias E."/>
        </authorList>
    </citation>
    <scope>NUCLEOTIDE SEQUENCE [LARGE SCALE GENOMIC DNA]</scope>
    <source>
        <strain evidence="2 3">FAM 25317</strain>
    </source>
</reference>
<proteinExistence type="predicted"/>
<feature type="domain" description="SpoVT-AbrB" evidence="1">
    <location>
        <begin position="13"/>
        <end position="54"/>
    </location>
</feature>
<dbReference type="GO" id="GO:0003677">
    <property type="term" value="F:DNA binding"/>
    <property type="evidence" value="ECO:0007669"/>
    <property type="project" value="UniProtKB-KW"/>
</dbReference>
<dbReference type="SMART" id="SM00966">
    <property type="entry name" value="SpoVT_AbrB"/>
    <property type="match status" value="1"/>
</dbReference>
<evidence type="ECO:0000313" key="3">
    <source>
        <dbReference type="Proteomes" id="UP001625389"/>
    </source>
</evidence>
<gene>
    <name evidence="2" type="ORF">ACEN34_08660</name>
</gene>
<dbReference type="EMBL" id="JBGQPK010000035">
    <property type="protein sequence ID" value="MFL2029686.1"/>
    <property type="molecule type" value="Genomic_DNA"/>
</dbReference>
<comment type="caution">
    <text evidence="2">The sequence shown here is derived from an EMBL/GenBank/DDBJ whole genome shotgun (WGS) entry which is preliminary data.</text>
</comment>
<name>A0ABW8UCV3_9LACO</name>
<keyword evidence="3" id="KW-1185">Reference proteome</keyword>
<keyword evidence="2" id="KW-0238">DNA-binding</keyword>
<dbReference type="InterPro" id="IPR007159">
    <property type="entry name" value="SpoVT-AbrB_dom"/>
</dbReference>
<dbReference type="Proteomes" id="UP001625389">
    <property type="component" value="Unassembled WGS sequence"/>
</dbReference>
<evidence type="ECO:0000313" key="2">
    <source>
        <dbReference type="EMBL" id="MFL2029686.1"/>
    </source>
</evidence>
<sequence length="92" mass="10187">MIKEEYLGIFKTRKQGNSIAVTIPKNAGIEPGVELAVTRINDQLVYVPVKPVKPINLFATNAVKKHDFTQEIADLGYDPDTLTPIGHERIAD</sequence>
<accession>A0ABW8UCV3</accession>
<protein>
    <submittedName>
        <fullName evidence="2">AbrB/MazE/SpoVT family DNA-binding domain-containing protein</fullName>
    </submittedName>
</protein>
<dbReference type="SUPFAM" id="SSF89447">
    <property type="entry name" value="AbrB/MazE/MraZ-like"/>
    <property type="match status" value="1"/>
</dbReference>
<dbReference type="RefSeq" id="WP_125550108.1">
    <property type="nucleotide sequence ID" value="NZ_JBGQPK010000035.1"/>
</dbReference>